<dbReference type="PROSITE" id="PS50943">
    <property type="entry name" value="HTH_CROC1"/>
    <property type="match status" value="1"/>
</dbReference>
<dbReference type="GO" id="GO:0003677">
    <property type="term" value="F:DNA binding"/>
    <property type="evidence" value="ECO:0007669"/>
    <property type="project" value="InterPro"/>
</dbReference>
<feature type="domain" description="HTH cro/C1-type" evidence="1">
    <location>
        <begin position="25"/>
        <end position="65"/>
    </location>
</feature>
<evidence type="ECO:0000313" key="2">
    <source>
        <dbReference type="EMBL" id="QGY45901.1"/>
    </source>
</evidence>
<dbReference type="RefSeq" id="WP_158869040.1">
    <property type="nucleotide sequence ID" value="NZ_CP046401.1"/>
</dbReference>
<keyword evidence="3" id="KW-1185">Reference proteome</keyword>
<dbReference type="InterPro" id="IPR001387">
    <property type="entry name" value="Cro/C1-type_HTH"/>
</dbReference>
<evidence type="ECO:0000313" key="3">
    <source>
        <dbReference type="Proteomes" id="UP000428260"/>
    </source>
</evidence>
<reference evidence="2 3" key="1">
    <citation type="submission" date="2019-11" db="EMBL/GenBank/DDBJ databases">
        <authorList>
            <person name="Zheng R.K."/>
            <person name="Sun C.M."/>
        </authorList>
    </citation>
    <scope>NUCLEOTIDE SEQUENCE [LARGE SCALE GENOMIC DNA]</scope>
    <source>
        <strain evidence="2 3">WC007</strain>
    </source>
</reference>
<dbReference type="Gene3D" id="1.10.260.40">
    <property type="entry name" value="lambda repressor-like DNA-binding domains"/>
    <property type="match status" value="1"/>
</dbReference>
<dbReference type="Proteomes" id="UP000428260">
    <property type="component" value="Chromosome"/>
</dbReference>
<gene>
    <name evidence="2" type="ORF">GM418_20160</name>
</gene>
<evidence type="ECO:0000259" key="1">
    <source>
        <dbReference type="PROSITE" id="PS50943"/>
    </source>
</evidence>
<accession>A0A6I6JTS5</accession>
<dbReference type="SMART" id="SM00530">
    <property type="entry name" value="HTH_XRE"/>
    <property type="match status" value="1"/>
</dbReference>
<organism evidence="2 3">
    <name type="scientific">Maribellus comscasis</name>
    <dbReference type="NCBI Taxonomy" id="2681766"/>
    <lineage>
        <taxon>Bacteria</taxon>
        <taxon>Pseudomonadati</taxon>
        <taxon>Bacteroidota</taxon>
        <taxon>Bacteroidia</taxon>
        <taxon>Marinilabiliales</taxon>
        <taxon>Prolixibacteraceae</taxon>
        <taxon>Maribellus</taxon>
    </lineage>
</organism>
<proteinExistence type="predicted"/>
<protein>
    <submittedName>
        <fullName evidence="2">Helix-turn-helix domain-containing protein</fullName>
    </submittedName>
</protein>
<dbReference type="EMBL" id="CP046401">
    <property type="protein sequence ID" value="QGY45901.1"/>
    <property type="molecule type" value="Genomic_DNA"/>
</dbReference>
<sequence>MVKEKRVYNRIKAVLAEQGKTNLWLASELQVNRTTVSKWCTNEVQPTMESLFRIAETLEVDVRELLVSNKKI</sequence>
<dbReference type="SUPFAM" id="SSF47413">
    <property type="entry name" value="lambda repressor-like DNA-binding domains"/>
    <property type="match status" value="1"/>
</dbReference>
<dbReference type="KEGG" id="mcos:GM418_20160"/>
<dbReference type="AlphaFoldDB" id="A0A6I6JTS5"/>
<dbReference type="CDD" id="cd00093">
    <property type="entry name" value="HTH_XRE"/>
    <property type="match status" value="1"/>
</dbReference>
<dbReference type="Pfam" id="PF01381">
    <property type="entry name" value="HTH_3"/>
    <property type="match status" value="1"/>
</dbReference>
<name>A0A6I6JTS5_9BACT</name>
<dbReference type="InterPro" id="IPR010982">
    <property type="entry name" value="Lambda_DNA-bd_dom_sf"/>
</dbReference>